<feature type="domain" description="HIT-type" evidence="3">
    <location>
        <begin position="772"/>
        <end position="803"/>
    </location>
</feature>
<dbReference type="SUPFAM" id="SSF144232">
    <property type="entry name" value="HIT/MYND zinc finger-like"/>
    <property type="match status" value="1"/>
</dbReference>
<dbReference type="GO" id="GO:0008270">
    <property type="term" value="F:zinc ion binding"/>
    <property type="evidence" value="ECO:0007669"/>
    <property type="project" value="UniProtKB-UniRule"/>
</dbReference>
<evidence type="ECO:0000313" key="5">
    <source>
        <dbReference type="Proteomes" id="UP000707451"/>
    </source>
</evidence>
<comment type="caution">
    <text evidence="4">The sequence shown here is derived from an EMBL/GenBank/DDBJ whole genome shotgun (WGS) entry which is preliminary data.</text>
</comment>
<evidence type="ECO:0000313" key="4">
    <source>
        <dbReference type="EMBL" id="KAG9068077.1"/>
    </source>
</evidence>
<feature type="compositionally biased region" description="Low complexity" evidence="2">
    <location>
        <begin position="681"/>
        <end position="691"/>
    </location>
</feature>
<name>A0A9P7XWV9_9FUNG</name>
<evidence type="ECO:0000256" key="1">
    <source>
        <dbReference type="PROSITE-ProRule" id="PRU00453"/>
    </source>
</evidence>
<dbReference type="PROSITE" id="PS51083">
    <property type="entry name" value="ZF_HIT"/>
    <property type="match status" value="1"/>
</dbReference>
<keyword evidence="5" id="KW-1185">Reference proteome</keyword>
<feature type="compositionally biased region" description="Polar residues" evidence="2">
    <location>
        <begin position="692"/>
        <end position="704"/>
    </location>
</feature>
<dbReference type="PANTHER" id="PTHR31560">
    <property type="entry name" value="UPF0652 PROTEIN C16A11.03C-RELATED"/>
    <property type="match status" value="1"/>
</dbReference>
<feature type="compositionally biased region" description="Low complexity" evidence="2">
    <location>
        <begin position="118"/>
        <end position="130"/>
    </location>
</feature>
<feature type="region of interest" description="Disordered" evidence="2">
    <location>
        <begin position="1"/>
        <end position="33"/>
    </location>
</feature>
<dbReference type="InterPro" id="IPR018553">
    <property type="entry name" value="E2_Ub-conjug_enz"/>
</dbReference>
<dbReference type="OrthoDB" id="406045at2759"/>
<dbReference type="PANTHER" id="PTHR31560:SF0">
    <property type="entry name" value="UPF0652 PROTEIN C22H10.08"/>
    <property type="match status" value="1"/>
</dbReference>
<dbReference type="CDD" id="cd21437">
    <property type="entry name" value="zf-HIT_ZNHIT1_like"/>
    <property type="match status" value="1"/>
</dbReference>
<protein>
    <recommendedName>
        <fullName evidence="3">HIT-type domain-containing protein</fullName>
    </recommendedName>
</protein>
<dbReference type="InterPro" id="IPR007529">
    <property type="entry name" value="Znf_HIT"/>
</dbReference>
<evidence type="ECO:0000256" key="2">
    <source>
        <dbReference type="SAM" id="MobiDB-lite"/>
    </source>
</evidence>
<keyword evidence="1" id="KW-0862">Zinc</keyword>
<proteinExistence type="predicted"/>
<sequence length="803" mass="90581">MWGNDADRKHRLEEILQREDHDDLDDNDPNQTTAEDIAKADSAQMDEDLAAAQATAEGFCVECKDQESFYSCEQCAEEFCEVCYAMLHRTGNRTRHIKKEIFKPDNRDTPVPSVNGMSTSTSKGSSLSGETLTELPESKVIISSGSSTFGDWVIDRSKYIPMRLDLTERKLLRLLEAALNVSEYTDKVDILSYTSKSKRIVHQIKDLCAIISGLVVANDYRRGQELFADKSFEDNEEFFQVIFEIGRRHKIMNPEKMRSAYGKLMYMLMDSNMEEIESTLGFNCVIPIKTVYSYLQERDGLDVLKNDLVADATKEIISDGKNRHQIQQEIKKKEWAIETLSRKYANENLTPDEIKVCLYSIGDNHSFLRTNRDPCDKMLKYLTMYFKPTSNEEGFSLAIRSGQQGARLTHGHETQYWYINQTLNLWREIAHEMFYLWTLSDLDMLDNDYRLRDTGQGLQRLQYCPNVSKAMHTILHKAQQKAGMWIGSSVIHLGDSNVPNAFMFIDKYNQVARILNPIILTLEKIDSIAQDEGIHAYIRDTFGGVNNLRKTIVCDFFRMAFDGSGADNFFSAGSCIDGRLTSAWNWCSQIEKKAFFPIFLLTQLERKMKGAQLNQESRAWQRKQYLDSLERDNFVARTEFEVIIATAEATAAVPGPATLNTTAFDVAQGGATVGAQATTTTTSNISNGTSSHQLGTRVRSSGRGNSMDGGGVEAAKSNTRRRGRGHGGVSLPPTKPFKALILESGIASQDPTEPSYLTTEMGPSRYPARRLCSVCGWRGLYSCNRCGIRYCGLPCLKVHQDTR</sequence>
<dbReference type="Gene3D" id="3.30.60.190">
    <property type="match status" value="1"/>
</dbReference>
<dbReference type="InterPro" id="IPR057668">
    <property type="entry name" value="E2_Ub-conjug_enz_C"/>
</dbReference>
<gene>
    <name evidence="4" type="ORF">KI688_011669</name>
</gene>
<reference evidence="4" key="1">
    <citation type="submission" date="2021-06" db="EMBL/GenBank/DDBJ databases">
        <title>Genome Sequence of Mortierella hyaline Strain SCG-10, a Cold-Adapted, Nitrate-Reducing Fungus Isolated from Soil in Minnesota, USA.</title>
        <authorList>
            <person name="Aldossari N."/>
        </authorList>
    </citation>
    <scope>NUCLEOTIDE SEQUENCE</scope>
    <source>
        <strain evidence="4">SCG-10</strain>
    </source>
</reference>
<keyword evidence="1" id="KW-0863">Zinc-finger</keyword>
<evidence type="ECO:0000259" key="3">
    <source>
        <dbReference type="PROSITE" id="PS51083"/>
    </source>
</evidence>
<dbReference type="Proteomes" id="UP000707451">
    <property type="component" value="Unassembled WGS sequence"/>
</dbReference>
<keyword evidence="1" id="KW-0479">Metal-binding</keyword>
<organism evidence="4 5">
    <name type="scientific">Linnemannia hyalina</name>
    <dbReference type="NCBI Taxonomy" id="64524"/>
    <lineage>
        <taxon>Eukaryota</taxon>
        <taxon>Fungi</taxon>
        <taxon>Fungi incertae sedis</taxon>
        <taxon>Mucoromycota</taxon>
        <taxon>Mortierellomycotina</taxon>
        <taxon>Mortierellomycetes</taxon>
        <taxon>Mortierellales</taxon>
        <taxon>Mortierellaceae</taxon>
        <taxon>Linnemannia</taxon>
    </lineage>
</organism>
<dbReference type="EMBL" id="JAHRHY010000007">
    <property type="protein sequence ID" value="KAG9068077.1"/>
    <property type="molecule type" value="Genomic_DNA"/>
</dbReference>
<feature type="region of interest" description="Disordered" evidence="2">
    <location>
        <begin position="681"/>
        <end position="734"/>
    </location>
</feature>
<accession>A0A9P7XWV9</accession>
<dbReference type="Pfam" id="PF09418">
    <property type="entry name" value="DUF2009"/>
    <property type="match status" value="1"/>
</dbReference>
<feature type="compositionally biased region" description="Basic and acidic residues" evidence="2">
    <location>
        <begin position="1"/>
        <end position="21"/>
    </location>
</feature>
<dbReference type="AlphaFoldDB" id="A0A9P7XWV9"/>
<dbReference type="Pfam" id="PF04438">
    <property type="entry name" value="zf-HIT"/>
    <property type="match status" value="1"/>
</dbReference>
<feature type="region of interest" description="Disordered" evidence="2">
    <location>
        <begin position="103"/>
        <end position="130"/>
    </location>
</feature>